<organism evidence="1 3">
    <name type="scientific">Archangium gephyra</name>
    <dbReference type="NCBI Taxonomy" id="48"/>
    <lineage>
        <taxon>Bacteria</taxon>
        <taxon>Pseudomonadati</taxon>
        <taxon>Myxococcota</taxon>
        <taxon>Myxococcia</taxon>
        <taxon>Myxococcales</taxon>
        <taxon>Cystobacterineae</taxon>
        <taxon>Archangiaceae</taxon>
        <taxon>Archangium</taxon>
    </lineage>
</organism>
<reference evidence="1 3" key="1">
    <citation type="submission" date="2015-05" db="EMBL/GenBank/DDBJ databases">
        <title>Genome assembly of Archangium gephyra DSM 2261.</title>
        <authorList>
            <person name="Sharma G."/>
            <person name="Subramanian S."/>
        </authorList>
    </citation>
    <scope>NUCLEOTIDE SEQUENCE [LARGE SCALE GENOMIC DNA]</scope>
    <source>
        <strain evidence="1 3">DSM 2261</strain>
    </source>
</reference>
<dbReference type="EMBL" id="QUMU01000027">
    <property type="protein sequence ID" value="REG14292.1"/>
    <property type="molecule type" value="Genomic_DNA"/>
</dbReference>
<dbReference type="EMBL" id="CP011509">
    <property type="protein sequence ID" value="AKJ08388.1"/>
    <property type="molecule type" value="Genomic_DNA"/>
</dbReference>
<dbReference type="KEGG" id="age:AA314_10014"/>
<reference evidence="2 4" key="2">
    <citation type="submission" date="2018-08" db="EMBL/GenBank/DDBJ databases">
        <title>Genomic Encyclopedia of Archaeal and Bacterial Type Strains, Phase II (KMG-II): from individual species to whole genera.</title>
        <authorList>
            <person name="Goeker M."/>
        </authorList>
    </citation>
    <scope>NUCLEOTIDE SEQUENCE [LARGE SCALE GENOMIC DNA]</scope>
    <source>
        <strain evidence="2 4">DSM 2261</strain>
    </source>
</reference>
<dbReference type="Proteomes" id="UP000035579">
    <property type="component" value="Chromosome"/>
</dbReference>
<keyword evidence="4" id="KW-1185">Reference proteome</keyword>
<gene>
    <name evidence="1" type="ORF">AA314_10014</name>
    <name evidence="2" type="ORF">ATI61_12711</name>
</gene>
<sequence>MNRITTAIAVLVLSTAAGCGTSRSATGGAREGNGTVTGIITLADEVGPKTGDFCAGLDVRVTPTGAPEEALGNRTVRVSRGRCSYQIANLPSGGEQLAFTVKPSPAWQCGNGATPTLAPEPQALQLKDYQTETRDFRVSCTAPSAETSTSTSTP</sequence>
<evidence type="ECO:0000313" key="1">
    <source>
        <dbReference type="EMBL" id="AKJ08388.1"/>
    </source>
</evidence>
<name>A0AAC8QIP0_9BACT</name>
<evidence type="ECO:0000313" key="2">
    <source>
        <dbReference type="EMBL" id="REG14292.1"/>
    </source>
</evidence>
<evidence type="ECO:0000313" key="3">
    <source>
        <dbReference type="Proteomes" id="UP000035579"/>
    </source>
</evidence>
<proteinExistence type="predicted"/>
<dbReference type="Proteomes" id="UP000256345">
    <property type="component" value="Unassembled WGS sequence"/>
</dbReference>
<accession>A0AAC8QIP0</accession>
<dbReference type="RefSeq" id="WP_047861163.1">
    <property type="nucleotide sequence ID" value="NZ_CP011509.1"/>
</dbReference>
<dbReference type="AlphaFoldDB" id="A0AAC8QIP0"/>
<evidence type="ECO:0000313" key="4">
    <source>
        <dbReference type="Proteomes" id="UP000256345"/>
    </source>
</evidence>
<dbReference type="PROSITE" id="PS51257">
    <property type="entry name" value="PROKAR_LIPOPROTEIN"/>
    <property type="match status" value="1"/>
</dbReference>
<evidence type="ECO:0008006" key="5">
    <source>
        <dbReference type="Google" id="ProtNLM"/>
    </source>
</evidence>
<protein>
    <recommendedName>
        <fullName evidence="5">Lipoprotein</fullName>
    </recommendedName>
</protein>